<protein>
    <submittedName>
        <fullName evidence="2">Uncharacterized protein</fullName>
    </submittedName>
</protein>
<feature type="region of interest" description="Disordered" evidence="1">
    <location>
        <begin position="171"/>
        <end position="212"/>
    </location>
</feature>
<dbReference type="AlphaFoldDB" id="A0A444Z680"/>
<name>A0A444Z680_ARAHY</name>
<feature type="compositionally biased region" description="Polar residues" evidence="1">
    <location>
        <begin position="172"/>
        <end position="212"/>
    </location>
</feature>
<comment type="caution">
    <text evidence="2">The sequence shown here is derived from an EMBL/GenBank/DDBJ whole genome shotgun (WGS) entry which is preliminary data.</text>
</comment>
<proteinExistence type="predicted"/>
<evidence type="ECO:0000256" key="1">
    <source>
        <dbReference type="SAM" id="MobiDB-lite"/>
    </source>
</evidence>
<reference evidence="2 3" key="1">
    <citation type="submission" date="2019-01" db="EMBL/GenBank/DDBJ databases">
        <title>Sequencing of cultivated peanut Arachis hypogaea provides insights into genome evolution and oil improvement.</title>
        <authorList>
            <person name="Chen X."/>
        </authorList>
    </citation>
    <scope>NUCLEOTIDE SEQUENCE [LARGE SCALE GENOMIC DNA]</scope>
    <source>
        <strain evidence="3">cv. Fuhuasheng</strain>
        <tissue evidence="2">Leaves</tissue>
    </source>
</reference>
<evidence type="ECO:0000313" key="3">
    <source>
        <dbReference type="Proteomes" id="UP000289738"/>
    </source>
</evidence>
<dbReference type="EMBL" id="SDMP01000015">
    <property type="protein sequence ID" value="RYR09668.1"/>
    <property type="molecule type" value="Genomic_DNA"/>
</dbReference>
<keyword evidence="3" id="KW-1185">Reference proteome</keyword>
<accession>A0A444Z680</accession>
<dbReference type="Proteomes" id="UP000289738">
    <property type="component" value="Chromosome B05"/>
</dbReference>
<organism evidence="2 3">
    <name type="scientific">Arachis hypogaea</name>
    <name type="common">Peanut</name>
    <dbReference type="NCBI Taxonomy" id="3818"/>
    <lineage>
        <taxon>Eukaryota</taxon>
        <taxon>Viridiplantae</taxon>
        <taxon>Streptophyta</taxon>
        <taxon>Embryophyta</taxon>
        <taxon>Tracheophyta</taxon>
        <taxon>Spermatophyta</taxon>
        <taxon>Magnoliopsida</taxon>
        <taxon>eudicotyledons</taxon>
        <taxon>Gunneridae</taxon>
        <taxon>Pentapetalae</taxon>
        <taxon>rosids</taxon>
        <taxon>fabids</taxon>
        <taxon>Fabales</taxon>
        <taxon>Fabaceae</taxon>
        <taxon>Papilionoideae</taxon>
        <taxon>50 kb inversion clade</taxon>
        <taxon>dalbergioids sensu lato</taxon>
        <taxon>Dalbergieae</taxon>
        <taxon>Pterocarpus clade</taxon>
        <taxon>Arachis</taxon>
    </lineage>
</organism>
<gene>
    <name evidence="2" type="ORF">Ahy_B05g078052</name>
</gene>
<evidence type="ECO:0000313" key="2">
    <source>
        <dbReference type="EMBL" id="RYR09668.1"/>
    </source>
</evidence>
<sequence length="212" mass="23927">MINHRLFLTKIVKIDPNKNGIIEWIQLVLNLRAKLRAKKEDNEDPSQSEMFVVTRTNKKGETDLGTQETIDHLQNWKQAGYSDDEALQTVFGKERHGRVRFYGRSVTKSSIKKDKQIRQMQQQHTEVVSTIEKNQNNLTSKLDGLTSLVKMLLQQVNPGMSAEQVQVMIEAAQQSPPDASSTPNDARRSISPSLGSNHVSKNMEVSTIKISS</sequence>